<evidence type="ECO:0000313" key="2">
    <source>
        <dbReference type="Proteomes" id="UP000051530"/>
    </source>
</evidence>
<dbReference type="AlphaFoldDB" id="A0A0R0LXB9"/>
<evidence type="ECO:0000313" key="1">
    <source>
        <dbReference type="EMBL" id="KRH93970.1"/>
    </source>
</evidence>
<sequence length="275" mass="32129">MFDLKPLNVIETDPGIEKEKIVLKQVFENSIKEMKGHIMSYKLNFSENTQFHNVLKQEYLKKWIFHGKILGLEEKDDNFMFSFDKSNGIFSTINKLSTIEESVLDVVSTLQSMHYSSLIHRNDSVSDHEIDQSFSLNNSIIEASIFDDEIVQKRNQTENQTIIRTDQDIPLDTNDKSKTHFTIKIEPEEMEIVKGVANATAGNKNCVKSHAEIESKQNLEIIYTDRDLLHILIDQMLIEKRWLIAKRLLKKSKNFNSLPYLEIRKKFKRLMKKYG</sequence>
<comment type="caution">
    <text evidence="1">The sequence shown here is derived from an EMBL/GenBank/DDBJ whole genome shotgun (WGS) entry which is preliminary data.</text>
</comment>
<dbReference type="EMBL" id="LGUB01000167">
    <property type="protein sequence ID" value="KRH93970.1"/>
    <property type="molecule type" value="Genomic_DNA"/>
</dbReference>
<dbReference type="Proteomes" id="UP000051530">
    <property type="component" value="Unassembled WGS sequence"/>
</dbReference>
<proteinExistence type="predicted"/>
<organism evidence="1 2">
    <name type="scientific">Pseudoloma neurophilia</name>
    <dbReference type="NCBI Taxonomy" id="146866"/>
    <lineage>
        <taxon>Eukaryota</taxon>
        <taxon>Fungi</taxon>
        <taxon>Fungi incertae sedis</taxon>
        <taxon>Microsporidia</taxon>
        <taxon>Pseudoloma</taxon>
    </lineage>
</organism>
<accession>A0A0R0LXB9</accession>
<dbReference type="VEuPathDB" id="MicrosporidiaDB:M153_4630005688"/>
<name>A0A0R0LXB9_9MICR</name>
<reference evidence="1 2" key="1">
    <citation type="submission" date="2015-07" db="EMBL/GenBank/DDBJ databases">
        <title>The genome of Pseudoloma neurophilia, a relevant intracellular parasite of the zebrafish.</title>
        <authorList>
            <person name="Ndikumana S."/>
            <person name="Pelin A."/>
            <person name="Sanders J."/>
            <person name="Corradi N."/>
        </authorList>
    </citation>
    <scope>NUCLEOTIDE SEQUENCE [LARGE SCALE GENOMIC DNA]</scope>
    <source>
        <strain evidence="1 2">MK1</strain>
    </source>
</reference>
<protein>
    <submittedName>
        <fullName evidence="1">Uncharacterized protein</fullName>
    </submittedName>
</protein>
<gene>
    <name evidence="1" type="ORF">M153_4630005688</name>
</gene>
<keyword evidence="2" id="KW-1185">Reference proteome</keyword>